<dbReference type="RefSeq" id="WP_153738326.1">
    <property type="nucleotide sequence ID" value="NZ_WJNG01000018.1"/>
</dbReference>
<evidence type="ECO:0000313" key="3">
    <source>
        <dbReference type="Proteomes" id="UP000799092"/>
    </source>
</evidence>
<reference evidence="2" key="1">
    <citation type="submission" date="2019-11" db="EMBL/GenBank/DDBJ databases">
        <authorList>
            <person name="Li J."/>
        </authorList>
    </citation>
    <scope>NUCLEOTIDE SEQUENCE</scope>
    <source>
        <strain evidence="2">B6B</strain>
    </source>
</reference>
<proteinExistence type="predicted"/>
<dbReference type="AlphaFoldDB" id="A0A6A8DGA4"/>
<comment type="caution">
    <text evidence="2">The sequence shown here is derived from an EMBL/GenBank/DDBJ whole genome shotgun (WGS) entry which is preliminary data.</text>
</comment>
<evidence type="ECO:0000256" key="1">
    <source>
        <dbReference type="SAM" id="MobiDB-lite"/>
    </source>
</evidence>
<sequence>MNTKKFILSSLFASTLVVSGCATGNQGGHDMERTLNGNDGNHNLQGDNARDEFQADEKDADQEITSRLGYVKYSKDEIDMEAESNHYVAMDRWEMADTITRMIIRYDGFEEVATLVTDKEVLIAYNKPENMEREKAATIARKTGLSLLPRFYDVYVSDQSVTFRDIQSLQNSLTIDDEYDNTLNSIIEEMKKTPQGEEVYEEHTTEKEEAENMNR</sequence>
<evidence type="ECO:0000313" key="2">
    <source>
        <dbReference type="EMBL" id="MRH44718.1"/>
    </source>
</evidence>
<accession>A0A6A8DGA4</accession>
<dbReference type="Pfam" id="PF09580">
    <property type="entry name" value="Spore_YhcN_YlaJ"/>
    <property type="match status" value="1"/>
</dbReference>
<dbReference type="PROSITE" id="PS51257">
    <property type="entry name" value="PROKAR_LIPOPROTEIN"/>
    <property type="match status" value="1"/>
</dbReference>
<evidence type="ECO:0008006" key="4">
    <source>
        <dbReference type="Google" id="ProtNLM"/>
    </source>
</evidence>
<gene>
    <name evidence="2" type="ORF">GH741_18890</name>
</gene>
<dbReference type="InterPro" id="IPR019076">
    <property type="entry name" value="Spore_lipoprot_YhcN/YlaJ-like"/>
</dbReference>
<name>A0A6A8DGA4_9BACI</name>
<organism evidence="2 3">
    <name type="scientific">Aquibacillus halophilus</name>
    <dbReference type="NCBI Taxonomy" id="930132"/>
    <lineage>
        <taxon>Bacteria</taxon>
        <taxon>Bacillati</taxon>
        <taxon>Bacillota</taxon>
        <taxon>Bacilli</taxon>
        <taxon>Bacillales</taxon>
        <taxon>Bacillaceae</taxon>
        <taxon>Aquibacillus</taxon>
    </lineage>
</organism>
<feature type="region of interest" description="Disordered" evidence="1">
    <location>
        <begin position="192"/>
        <end position="215"/>
    </location>
</feature>
<dbReference type="Proteomes" id="UP000799092">
    <property type="component" value="Unassembled WGS sequence"/>
</dbReference>
<protein>
    <recommendedName>
        <fullName evidence="4">Sporulation protein</fullName>
    </recommendedName>
</protein>
<keyword evidence="3" id="KW-1185">Reference proteome</keyword>
<dbReference type="OrthoDB" id="2691390at2"/>
<dbReference type="EMBL" id="WJNG01000018">
    <property type="protein sequence ID" value="MRH44718.1"/>
    <property type="molecule type" value="Genomic_DNA"/>
</dbReference>